<organism evidence="1 2">
    <name type="scientific">Symbiodinium pilosum</name>
    <name type="common">Dinoflagellate</name>
    <dbReference type="NCBI Taxonomy" id="2952"/>
    <lineage>
        <taxon>Eukaryota</taxon>
        <taxon>Sar</taxon>
        <taxon>Alveolata</taxon>
        <taxon>Dinophyceae</taxon>
        <taxon>Suessiales</taxon>
        <taxon>Symbiodiniaceae</taxon>
        <taxon>Symbiodinium</taxon>
    </lineage>
</organism>
<evidence type="ECO:0000313" key="2">
    <source>
        <dbReference type="Proteomes" id="UP000649617"/>
    </source>
</evidence>
<comment type="caution">
    <text evidence="1">The sequence shown here is derived from an EMBL/GenBank/DDBJ whole genome shotgun (WGS) entry which is preliminary data.</text>
</comment>
<proteinExistence type="predicted"/>
<sequence>MLSSESESAQQLCSQVRAGCEGFRYMFQPAALKHWWRANPTAVEATIASLFGHACKDRELWQLTFDVILLCLYEVPDWHVRQKLAEQVLTCLSMSSLSNTDRFYGCRCMVYCEPFPALYDLHSEVMHRLLRKSKKAKRGMLLYIKWAAQTAIYQWALNHVWWYYFWCGQTVEMAARAKIEQFVNWTAGDANYVPG</sequence>
<dbReference type="EMBL" id="CAJNIZ010009335">
    <property type="protein sequence ID" value="CAE7279649.1"/>
    <property type="molecule type" value="Genomic_DNA"/>
</dbReference>
<keyword evidence="2" id="KW-1185">Reference proteome</keyword>
<gene>
    <name evidence="1" type="ORF">SPIL2461_LOCUS6261</name>
</gene>
<reference evidence="1" key="1">
    <citation type="submission" date="2021-02" db="EMBL/GenBank/DDBJ databases">
        <authorList>
            <person name="Dougan E. K."/>
            <person name="Rhodes N."/>
            <person name="Thang M."/>
            <person name="Chan C."/>
        </authorList>
    </citation>
    <scope>NUCLEOTIDE SEQUENCE</scope>
</reference>
<dbReference type="Proteomes" id="UP000649617">
    <property type="component" value="Unassembled WGS sequence"/>
</dbReference>
<protein>
    <submittedName>
        <fullName evidence="1">Uncharacterized protein</fullName>
    </submittedName>
</protein>
<evidence type="ECO:0000313" key="1">
    <source>
        <dbReference type="EMBL" id="CAE7279649.1"/>
    </source>
</evidence>
<dbReference type="OrthoDB" id="406355at2759"/>
<dbReference type="AlphaFoldDB" id="A0A812MYF1"/>
<accession>A0A812MYF1</accession>
<name>A0A812MYF1_SYMPI</name>